<proteinExistence type="predicted"/>
<reference evidence="2" key="1">
    <citation type="submission" date="2022-11" db="UniProtKB">
        <authorList>
            <consortium name="WormBaseParasite"/>
        </authorList>
    </citation>
    <scope>IDENTIFICATION</scope>
</reference>
<protein>
    <submittedName>
        <fullName evidence="2">Uncharacterized protein</fullName>
    </submittedName>
</protein>
<dbReference type="AlphaFoldDB" id="A0A915L135"/>
<sequence>MYNFLKCIHQRPLPTELPMVTYTYGNETKQSDFKTKSDILDADDEPKVWSVQVEEDVMEKIVVF</sequence>
<accession>A0A915L135</accession>
<dbReference type="Proteomes" id="UP000887565">
    <property type="component" value="Unplaced"/>
</dbReference>
<evidence type="ECO:0000313" key="1">
    <source>
        <dbReference type="Proteomes" id="UP000887565"/>
    </source>
</evidence>
<keyword evidence="1" id="KW-1185">Reference proteome</keyword>
<organism evidence="1 2">
    <name type="scientific">Romanomermis culicivorax</name>
    <name type="common">Nematode worm</name>
    <dbReference type="NCBI Taxonomy" id="13658"/>
    <lineage>
        <taxon>Eukaryota</taxon>
        <taxon>Metazoa</taxon>
        <taxon>Ecdysozoa</taxon>
        <taxon>Nematoda</taxon>
        <taxon>Enoplea</taxon>
        <taxon>Dorylaimia</taxon>
        <taxon>Mermithida</taxon>
        <taxon>Mermithoidea</taxon>
        <taxon>Mermithidae</taxon>
        <taxon>Romanomermis</taxon>
    </lineage>
</organism>
<name>A0A915L135_ROMCU</name>
<dbReference type="WBParaSite" id="nRc.2.0.1.t43458-RA">
    <property type="protein sequence ID" value="nRc.2.0.1.t43458-RA"/>
    <property type="gene ID" value="nRc.2.0.1.g43458"/>
</dbReference>
<evidence type="ECO:0000313" key="2">
    <source>
        <dbReference type="WBParaSite" id="nRc.2.0.1.t43458-RA"/>
    </source>
</evidence>